<accession>A0A060RAS6</accession>
<keyword evidence="2" id="KW-1185">Reference proteome</keyword>
<dbReference type="eggNOG" id="COG3391">
    <property type="taxonomic scope" value="Bacteria"/>
</dbReference>
<evidence type="ECO:0008006" key="3">
    <source>
        <dbReference type="Google" id="ProtNLM"/>
    </source>
</evidence>
<gene>
    <name evidence="1" type="ORF">BN938_2671</name>
</gene>
<name>A0A060RAS6_9BACT</name>
<evidence type="ECO:0000313" key="2">
    <source>
        <dbReference type="Proteomes" id="UP000027616"/>
    </source>
</evidence>
<proteinExistence type="predicted"/>
<dbReference type="Pfam" id="PF17170">
    <property type="entry name" value="DUF5128"/>
    <property type="match status" value="1"/>
</dbReference>
<sequence>MKKLTLLLIVLAEVIVYSCQSRIKVIEPVKIPIESNASLTDFISSCDDIVIESGELCLFSNIDKLCVDENNLYILDRQLNAIFVYNKQGMFINKLSRQGRGPQEYLYISDFEVNKGNLYVLSRSDKKILIYNSDMLYVSDIKLNDWYNDLFISNDNSIFLYSERANAQGFDIVVINSKGDIVSQYLPFPTQDSFKFLTSPFNSYKNDGVFITLPYENQVYTLLNGDCKIEYEFNFNTSDHIKNIKEETYSEIRDKFKGKEILKRIEYITEEDGNVLMVCNIFFNNFGYRQLLVLLNKDRENVKVLRLNDKIDANYPFFGSIIAIHDKMIYSLTNTETIANIANTTNKSKVDVEQIEYNFIIQASKIKFE</sequence>
<reference evidence="1 2" key="1">
    <citation type="journal article" date="2015" name="Genome Announc.">
        <title>Complete Genome Sequence of the Novel Leech Symbiont Mucinivorans hirudinis M3T.</title>
        <authorList>
            <person name="Nelson M.C."/>
            <person name="Bomar L."/>
            <person name="Graf J."/>
        </authorList>
    </citation>
    <scope>NUCLEOTIDE SEQUENCE [LARGE SCALE GENOMIC DNA]</scope>
    <source>
        <strain evidence="2">M3</strain>
    </source>
</reference>
<organism evidence="1 2">
    <name type="scientific">Mucinivorans hirudinis</name>
    <dbReference type="NCBI Taxonomy" id="1433126"/>
    <lineage>
        <taxon>Bacteria</taxon>
        <taxon>Pseudomonadati</taxon>
        <taxon>Bacteroidota</taxon>
        <taxon>Bacteroidia</taxon>
        <taxon>Bacteroidales</taxon>
        <taxon>Rikenellaceae</taxon>
        <taxon>Mucinivorans</taxon>
    </lineage>
</organism>
<dbReference type="STRING" id="1433126.BN938_2671"/>
<dbReference type="Gene3D" id="2.120.10.30">
    <property type="entry name" value="TolB, C-terminal domain"/>
    <property type="match status" value="1"/>
</dbReference>
<dbReference type="InterPro" id="IPR011042">
    <property type="entry name" value="6-blade_b-propeller_TolB-like"/>
</dbReference>
<evidence type="ECO:0000313" key="1">
    <source>
        <dbReference type="EMBL" id="CDN32740.1"/>
    </source>
</evidence>
<dbReference type="Proteomes" id="UP000027616">
    <property type="component" value="Chromosome I"/>
</dbReference>
<dbReference type="AlphaFoldDB" id="A0A060RAS6"/>
<dbReference type="OrthoDB" id="1007244at2"/>
<protein>
    <recommendedName>
        <fullName evidence="3">6-bladed beta-propeller</fullName>
    </recommendedName>
</protein>
<dbReference type="HOGENOM" id="CLU_056133_2_1_10"/>
<dbReference type="KEGG" id="rbc:BN938_2671"/>
<dbReference type="SUPFAM" id="SSF63825">
    <property type="entry name" value="YWTD domain"/>
    <property type="match status" value="1"/>
</dbReference>
<dbReference type="EMBL" id="HG934468">
    <property type="protein sequence ID" value="CDN32740.1"/>
    <property type="molecule type" value="Genomic_DNA"/>
</dbReference>